<sequence length="80" mass="8839">MAQVRETSMTVYNLDLLADEDLAEDRERAEDGGKGGATVHDPVWKVVDFQAIGVGYNYYTVAAIDEFLEEQDMVSGYSTA</sequence>
<reference evidence="1 2" key="1">
    <citation type="submission" date="2023-08" db="EMBL/GenBank/DDBJ databases">
        <title>Black Yeasts Isolated from many extreme environments.</title>
        <authorList>
            <person name="Coleine C."/>
            <person name="Stajich J.E."/>
            <person name="Selbmann L."/>
        </authorList>
    </citation>
    <scope>NUCLEOTIDE SEQUENCE [LARGE SCALE GENOMIC DNA]</scope>
    <source>
        <strain evidence="1 2">CCFEE 5386</strain>
    </source>
</reference>
<organism evidence="1 2">
    <name type="scientific">Rachicladosporium monterosium</name>
    <dbReference type="NCBI Taxonomy" id="1507873"/>
    <lineage>
        <taxon>Eukaryota</taxon>
        <taxon>Fungi</taxon>
        <taxon>Dikarya</taxon>
        <taxon>Ascomycota</taxon>
        <taxon>Pezizomycotina</taxon>
        <taxon>Dothideomycetes</taxon>
        <taxon>Dothideomycetidae</taxon>
        <taxon>Cladosporiales</taxon>
        <taxon>Cladosporiaceae</taxon>
        <taxon>Rachicladosporium</taxon>
    </lineage>
</organism>
<accession>A0ABR0KYC0</accession>
<evidence type="ECO:0000313" key="1">
    <source>
        <dbReference type="EMBL" id="KAK5139890.1"/>
    </source>
</evidence>
<gene>
    <name evidence="1" type="ORF">LTR32_007143</name>
</gene>
<keyword evidence="2" id="KW-1185">Reference proteome</keyword>
<dbReference type="Proteomes" id="UP001308179">
    <property type="component" value="Unassembled WGS sequence"/>
</dbReference>
<proteinExistence type="predicted"/>
<comment type="caution">
    <text evidence="1">The sequence shown here is derived from an EMBL/GenBank/DDBJ whole genome shotgun (WGS) entry which is preliminary data.</text>
</comment>
<protein>
    <submittedName>
        <fullName evidence="1">Uncharacterized protein</fullName>
    </submittedName>
</protein>
<name>A0ABR0KYC0_9PEZI</name>
<dbReference type="EMBL" id="JAVRRR010000968">
    <property type="protein sequence ID" value="KAK5139890.1"/>
    <property type="molecule type" value="Genomic_DNA"/>
</dbReference>
<evidence type="ECO:0000313" key="2">
    <source>
        <dbReference type="Proteomes" id="UP001308179"/>
    </source>
</evidence>